<evidence type="ECO:0000313" key="2">
    <source>
        <dbReference type="EMBL" id="OCT82645.1"/>
    </source>
</evidence>
<feature type="compositionally biased region" description="Basic and acidic residues" evidence="1">
    <location>
        <begin position="22"/>
        <end position="41"/>
    </location>
</feature>
<feature type="region of interest" description="Disordered" evidence="1">
    <location>
        <begin position="1"/>
        <end position="41"/>
    </location>
</feature>
<dbReference type="AlphaFoldDB" id="A0A974D184"/>
<reference evidence="3" key="1">
    <citation type="journal article" date="2016" name="Nature">
        <title>Genome evolution in the allotetraploid frog Xenopus laevis.</title>
        <authorList>
            <person name="Session A.M."/>
            <person name="Uno Y."/>
            <person name="Kwon T."/>
            <person name="Chapman J.A."/>
            <person name="Toyoda A."/>
            <person name="Takahashi S."/>
            <person name="Fukui A."/>
            <person name="Hikosaka A."/>
            <person name="Suzuki A."/>
            <person name="Kondo M."/>
            <person name="van Heeringen S.J."/>
            <person name="Quigley I."/>
            <person name="Heinz S."/>
            <person name="Ogino H."/>
            <person name="Ochi H."/>
            <person name="Hellsten U."/>
            <person name="Lyons J.B."/>
            <person name="Simakov O."/>
            <person name="Putnam N."/>
            <person name="Stites J."/>
            <person name="Kuroki Y."/>
            <person name="Tanaka T."/>
            <person name="Michiue T."/>
            <person name="Watanabe M."/>
            <person name="Bogdanovic O."/>
            <person name="Lister R."/>
            <person name="Georgiou G."/>
            <person name="Paranjpe S.S."/>
            <person name="van Kruijsbergen I."/>
            <person name="Shu S."/>
            <person name="Carlson J."/>
            <person name="Kinoshita T."/>
            <person name="Ohta Y."/>
            <person name="Mawaribuchi S."/>
            <person name="Jenkins J."/>
            <person name="Grimwood J."/>
            <person name="Schmutz J."/>
            <person name="Mitros T."/>
            <person name="Mozaffari S.V."/>
            <person name="Suzuki Y."/>
            <person name="Haramoto Y."/>
            <person name="Yamamoto T.S."/>
            <person name="Takagi C."/>
            <person name="Heald R."/>
            <person name="Miller K."/>
            <person name="Haudenschild C."/>
            <person name="Kitzman J."/>
            <person name="Nakayama T."/>
            <person name="Izutsu Y."/>
            <person name="Robert J."/>
            <person name="Fortriede J."/>
            <person name="Burns K."/>
            <person name="Lotay V."/>
            <person name="Karimi K."/>
            <person name="Yasuoka Y."/>
            <person name="Dichmann D.S."/>
            <person name="Flajnik M.F."/>
            <person name="Houston D.W."/>
            <person name="Shendure J."/>
            <person name="DuPasquier L."/>
            <person name="Vize P.D."/>
            <person name="Zorn A.M."/>
            <person name="Ito M."/>
            <person name="Marcotte E.M."/>
            <person name="Wallingford J.B."/>
            <person name="Ito Y."/>
            <person name="Asashima M."/>
            <person name="Ueno N."/>
            <person name="Matsuda Y."/>
            <person name="Veenstra G.J."/>
            <person name="Fujiyama A."/>
            <person name="Harland R.M."/>
            <person name="Taira M."/>
            <person name="Rokhsar D.S."/>
        </authorList>
    </citation>
    <scope>NUCLEOTIDE SEQUENCE [LARGE SCALE GENOMIC DNA]</scope>
    <source>
        <strain evidence="3">J</strain>
    </source>
</reference>
<organism evidence="2 3">
    <name type="scientific">Xenopus laevis</name>
    <name type="common">African clawed frog</name>
    <dbReference type="NCBI Taxonomy" id="8355"/>
    <lineage>
        <taxon>Eukaryota</taxon>
        <taxon>Metazoa</taxon>
        <taxon>Chordata</taxon>
        <taxon>Craniata</taxon>
        <taxon>Vertebrata</taxon>
        <taxon>Euteleostomi</taxon>
        <taxon>Amphibia</taxon>
        <taxon>Batrachia</taxon>
        <taxon>Anura</taxon>
        <taxon>Pipoidea</taxon>
        <taxon>Pipidae</taxon>
        <taxon>Xenopodinae</taxon>
        <taxon>Xenopus</taxon>
        <taxon>Xenopus</taxon>
    </lineage>
</organism>
<name>A0A974D184_XENLA</name>
<protein>
    <submittedName>
        <fullName evidence="2">Uncharacterized protein</fullName>
    </submittedName>
</protein>
<evidence type="ECO:0000256" key="1">
    <source>
        <dbReference type="SAM" id="MobiDB-lite"/>
    </source>
</evidence>
<evidence type="ECO:0000313" key="3">
    <source>
        <dbReference type="Proteomes" id="UP000694892"/>
    </source>
</evidence>
<gene>
    <name evidence="2" type="ORF">XELAEV_18025172mg</name>
</gene>
<accession>A0A974D184</accession>
<sequence>MPPDRSPEQPNAEVPNRQSPEAVEKPEVTKGADTEVLNRRNDPMSQKQLELNVLTLWLVKAVSVLCSNWCQISWGSSRWSCGGTVIGSVFEYHPLIGLTVPCGQFPLDLRRQPGTNRRNTRGPPRPACATRVWRRPGASAQQRAPSAARRPLWELLLRSGADQQRALVCRAGQVVAPRRGARLVLEITVLLGEVGFAAFIVHSSPYCSTCTYS</sequence>
<proteinExistence type="predicted"/>
<dbReference type="EMBL" id="CM004473">
    <property type="protein sequence ID" value="OCT82645.1"/>
    <property type="molecule type" value="Genomic_DNA"/>
</dbReference>
<dbReference type="Proteomes" id="UP000694892">
    <property type="component" value="Chromosome 4S"/>
</dbReference>